<dbReference type="CDD" id="cd01130">
    <property type="entry name" value="VirB11-like_ATPase"/>
    <property type="match status" value="1"/>
</dbReference>
<dbReference type="Gene3D" id="3.30.450.90">
    <property type="match status" value="1"/>
</dbReference>
<dbReference type="GO" id="GO:0005737">
    <property type="term" value="C:cytoplasm"/>
    <property type="evidence" value="ECO:0007669"/>
    <property type="project" value="UniProtKB-SubCell"/>
</dbReference>
<dbReference type="EMBL" id="JACHGI010000014">
    <property type="protein sequence ID" value="MBB6469182.1"/>
    <property type="molecule type" value="Genomic_DNA"/>
</dbReference>
<evidence type="ECO:0000256" key="2">
    <source>
        <dbReference type="RuleBase" id="RU366071"/>
    </source>
</evidence>
<reference evidence="4 5" key="1">
    <citation type="submission" date="2020-08" db="EMBL/GenBank/DDBJ databases">
        <title>Genomic Encyclopedia of Type Strains, Phase IV (KMG-IV): sequencing the most valuable type-strain genomes for metagenomic binning, comparative biology and taxonomic classification.</title>
        <authorList>
            <person name="Goeker M."/>
        </authorList>
    </citation>
    <scope>NUCLEOTIDE SEQUENCE [LARGE SCALE GENOMIC DNA]</scope>
    <source>
        <strain evidence="4 5">DSM 17454</strain>
    </source>
</reference>
<dbReference type="GO" id="GO:0044097">
    <property type="term" value="P:secretion by the type IV secretion system"/>
    <property type="evidence" value="ECO:0007669"/>
    <property type="project" value="InterPro"/>
</dbReference>
<keyword evidence="2" id="KW-0547">Nucleotide-binding</keyword>
<dbReference type="InterPro" id="IPR050921">
    <property type="entry name" value="T4SS_GSP_E_ATPase"/>
</dbReference>
<evidence type="ECO:0000256" key="1">
    <source>
        <dbReference type="ARBA" id="ARBA00006611"/>
    </source>
</evidence>
<keyword evidence="2" id="KW-0067">ATP-binding</keyword>
<dbReference type="PANTHER" id="PTHR30486">
    <property type="entry name" value="TWITCHING MOTILITY PROTEIN PILT"/>
    <property type="match status" value="1"/>
</dbReference>
<proteinExistence type="inferred from homology"/>
<protein>
    <recommendedName>
        <fullName evidence="2">Type IV secretion system protein</fullName>
    </recommendedName>
</protein>
<comment type="function">
    <text evidence="2">Part of the Type IV secretion system.</text>
</comment>
<dbReference type="GO" id="GO:0005524">
    <property type="term" value="F:ATP binding"/>
    <property type="evidence" value="ECO:0007669"/>
    <property type="project" value="UniProtKB-UniRule"/>
</dbReference>
<sequence length="347" mass="37848">MNVATSKTAAGTADATVNSPHYFLNRALEPIRTFLEDPTVIEIAINRPGKVYVERLGADFMAPYHVAALTADEIQNIGERVAGVTNQFVSRANPLLSAALPTGERIQVILPPAAPEGGTISIRKQVVSNFTLEHYRDTGALEKVAVAVGGLNEIDQRLISFLRSNAIYDFIDTAVRHRISILISGGTSSGKTTFLNACLNSIDENERILTLEDTRELFPPHANCVHLLASRGDQGTANVTIQQLLEASLRMRPDRIFVGEIRGAEAFSFLRAINTGHPGSMSTVHADTPLGAYEQLAMMMQQAGMSAGYSKHDLMSYIRMVIPIVIQLRRDGGKRGVSEIYFARQEG</sequence>
<feature type="domain" description="Bacterial type II secretion system protein E" evidence="3">
    <location>
        <begin position="28"/>
        <end position="304"/>
    </location>
</feature>
<dbReference type="NCBIfam" id="TIGR02788">
    <property type="entry name" value="VirB11"/>
    <property type="match status" value="1"/>
</dbReference>
<evidence type="ECO:0000259" key="3">
    <source>
        <dbReference type="Pfam" id="PF00437"/>
    </source>
</evidence>
<dbReference type="AlphaFoldDB" id="A0A8E1WL91"/>
<comment type="caution">
    <text evidence="4">The sequence shown here is derived from an EMBL/GenBank/DDBJ whole genome shotgun (WGS) entry which is preliminary data.</text>
</comment>
<dbReference type="SUPFAM" id="SSF52540">
    <property type="entry name" value="P-loop containing nucleoside triphosphate hydrolases"/>
    <property type="match status" value="1"/>
</dbReference>
<dbReference type="Gene3D" id="3.40.50.300">
    <property type="entry name" value="P-loop containing nucleotide triphosphate hydrolases"/>
    <property type="match status" value="1"/>
</dbReference>
<keyword evidence="2" id="KW-0963">Cytoplasm</keyword>
<dbReference type="Pfam" id="PF00437">
    <property type="entry name" value="T2SSE"/>
    <property type="match status" value="1"/>
</dbReference>
<name>A0A8E1WL91_9HYPH</name>
<dbReference type="PANTHER" id="PTHR30486:SF6">
    <property type="entry name" value="TYPE IV PILUS RETRACTATION ATPASE PILT"/>
    <property type="match status" value="1"/>
</dbReference>
<evidence type="ECO:0000313" key="4">
    <source>
        <dbReference type="EMBL" id="MBB6469182.1"/>
    </source>
</evidence>
<dbReference type="InterPro" id="IPR014155">
    <property type="entry name" value="VirB11"/>
</dbReference>
<comment type="similarity">
    <text evidence="1 2">Belongs to the GSP E family.</text>
</comment>
<dbReference type="GO" id="GO:0016887">
    <property type="term" value="F:ATP hydrolysis activity"/>
    <property type="evidence" value="ECO:0007669"/>
    <property type="project" value="InterPro"/>
</dbReference>
<dbReference type="GO" id="GO:0043684">
    <property type="term" value="C:type IV secretion system complex"/>
    <property type="evidence" value="ECO:0007669"/>
    <property type="project" value="UniProtKB-UniRule"/>
</dbReference>
<dbReference type="Proteomes" id="UP000532373">
    <property type="component" value="Unassembled WGS sequence"/>
</dbReference>
<organism evidence="4 5">
    <name type="scientific">Aminobacter carboxidus</name>
    <dbReference type="NCBI Taxonomy" id="376165"/>
    <lineage>
        <taxon>Bacteria</taxon>
        <taxon>Pseudomonadati</taxon>
        <taxon>Pseudomonadota</taxon>
        <taxon>Alphaproteobacteria</taxon>
        <taxon>Hyphomicrobiales</taxon>
        <taxon>Phyllobacteriaceae</taxon>
        <taxon>Aminobacter</taxon>
    </lineage>
</organism>
<dbReference type="InterPro" id="IPR001482">
    <property type="entry name" value="T2SS/T4SS_dom"/>
</dbReference>
<dbReference type="InterPro" id="IPR027417">
    <property type="entry name" value="P-loop_NTPase"/>
</dbReference>
<dbReference type="RefSeq" id="WP_312880940.1">
    <property type="nucleotide sequence ID" value="NZ_JACHGI010000014.1"/>
</dbReference>
<gene>
    <name evidence="4" type="ORF">HNQ96_005071</name>
</gene>
<comment type="subcellular location">
    <subcellularLocation>
        <location evidence="2">Cytoplasm</location>
    </subcellularLocation>
</comment>
<accession>A0A8E1WL91</accession>
<evidence type="ECO:0000313" key="5">
    <source>
        <dbReference type="Proteomes" id="UP000532373"/>
    </source>
</evidence>